<reference evidence="3" key="2">
    <citation type="submission" date="2020-09" db="EMBL/GenBank/DDBJ databases">
        <authorList>
            <person name="Sun Q."/>
            <person name="Zhou Y."/>
        </authorList>
    </citation>
    <scope>NUCLEOTIDE SEQUENCE</scope>
    <source>
        <strain evidence="3">CGMCC 1.12360</strain>
    </source>
</reference>
<evidence type="ECO:0000256" key="2">
    <source>
        <dbReference type="SAM" id="SignalP"/>
    </source>
</evidence>
<evidence type="ECO:0000313" key="4">
    <source>
        <dbReference type="Proteomes" id="UP000602050"/>
    </source>
</evidence>
<dbReference type="SUPFAM" id="SSF52317">
    <property type="entry name" value="Class I glutamine amidotransferase-like"/>
    <property type="match status" value="1"/>
</dbReference>
<feature type="compositionally biased region" description="Acidic residues" evidence="1">
    <location>
        <begin position="516"/>
        <end position="529"/>
    </location>
</feature>
<feature type="region of interest" description="Disordered" evidence="1">
    <location>
        <begin position="341"/>
        <end position="371"/>
    </location>
</feature>
<gene>
    <name evidence="3" type="ORF">GCM10010978_12040</name>
</gene>
<dbReference type="RefSeq" id="WP_188391479.1">
    <property type="nucleotide sequence ID" value="NZ_BMEV01000016.1"/>
</dbReference>
<dbReference type="Proteomes" id="UP000602050">
    <property type="component" value="Unassembled WGS sequence"/>
</dbReference>
<feature type="signal peptide" evidence="2">
    <location>
        <begin position="1"/>
        <end position="24"/>
    </location>
</feature>
<comment type="caution">
    <text evidence="3">The sequence shown here is derived from an EMBL/GenBank/DDBJ whole genome shotgun (WGS) entry which is preliminary data.</text>
</comment>
<dbReference type="PANTHER" id="PTHR12969:SF7">
    <property type="entry name" value="INTRAFLAGELLAR TRANSPORT PROTEIN 52 HOMOLOG"/>
    <property type="match status" value="1"/>
</dbReference>
<keyword evidence="4" id="KW-1185">Reference proteome</keyword>
<dbReference type="InterPro" id="IPR029062">
    <property type="entry name" value="Class_I_gatase-like"/>
</dbReference>
<dbReference type="InterPro" id="IPR039975">
    <property type="entry name" value="IFT52"/>
</dbReference>
<dbReference type="AlphaFoldDB" id="A0A8J2ZSE5"/>
<name>A0A8J2ZSE5_9BACI</name>
<proteinExistence type="predicted"/>
<evidence type="ECO:0000256" key="1">
    <source>
        <dbReference type="SAM" id="MobiDB-lite"/>
    </source>
</evidence>
<feature type="region of interest" description="Disordered" evidence="1">
    <location>
        <begin position="512"/>
        <end position="533"/>
    </location>
</feature>
<dbReference type="PANTHER" id="PTHR12969">
    <property type="entry name" value="NGD5/OSM-6/IFT52"/>
    <property type="match status" value="1"/>
</dbReference>
<dbReference type="Gene3D" id="3.40.50.880">
    <property type="match status" value="1"/>
</dbReference>
<reference evidence="3" key="1">
    <citation type="journal article" date="2014" name="Int. J. Syst. Evol. Microbiol.">
        <title>Complete genome sequence of Corynebacterium casei LMG S-19264T (=DSM 44701T), isolated from a smear-ripened cheese.</title>
        <authorList>
            <consortium name="US DOE Joint Genome Institute (JGI-PGF)"/>
            <person name="Walter F."/>
            <person name="Albersmeier A."/>
            <person name="Kalinowski J."/>
            <person name="Ruckert C."/>
        </authorList>
    </citation>
    <scope>NUCLEOTIDE SEQUENCE</scope>
    <source>
        <strain evidence="3">CGMCC 1.12360</strain>
    </source>
</reference>
<organism evidence="3 4">
    <name type="scientific">Compostibacillus humi</name>
    <dbReference type="NCBI Taxonomy" id="1245525"/>
    <lineage>
        <taxon>Bacteria</taxon>
        <taxon>Bacillati</taxon>
        <taxon>Bacillota</taxon>
        <taxon>Bacilli</taxon>
        <taxon>Bacillales</taxon>
        <taxon>Bacillaceae</taxon>
        <taxon>Compostibacillus</taxon>
    </lineage>
</organism>
<keyword evidence="2" id="KW-0732">Signal</keyword>
<accession>A0A8J2ZSE5</accession>
<feature type="chain" id="PRO_5038984545" description="DNA-binding protein" evidence="2">
    <location>
        <begin position="25"/>
        <end position="649"/>
    </location>
</feature>
<dbReference type="EMBL" id="BMEV01000016">
    <property type="protein sequence ID" value="GGH73797.1"/>
    <property type="molecule type" value="Genomic_DNA"/>
</dbReference>
<sequence length="649" mass="70724">MKKIQVILLSILCLFMVTFMTDEAAFAENAQDPAPILIPEQSNEKSVLFDNSHGQTSGQSDWVIDGAFSDFADALVEEGYTVKEFRSDDPLTIQDIKDYDVFVIPEANIPFTVSEQEAIATYAEQGGAVFFIADHYNADRNLNRWDSNEIMNGWRRGAFEDPTKGMSADEAKALQGVENSTWLSDEFGVEFRYNAIDRTVANQVVSPDESFGITEGVNEVSIHAGSTLAITDPEIAKGIVYLPDGLTESANKWAHAVDQGVYAGGGVEEGPFVAIGKKGLGKSAFIGDSSPVEDATPKYLNEETGRPKTTYDGFIAHDNARLLVNIVHWLAEDENYDSFDETSITLDDPTPRLEMEDPLQSTEPQEEPWREPREGYVWYDTSTFADGAYGSDVDPPAPLIHSIITPDVLPNNGEPFEVTVRVEGLAPNSTVDGYRIQVYVEGGRSISQVQNSDGSWPNHYGYFDIGSFTANSEGIAEKTVTMRLNRSTTATEGFIRVKNSSGDNVITESVVIGEGSETEDPPSEEEPPADGETQVIENGNYKLILPKTLPENGEAFPVQVEITGLEPGTTINNAQIHGGKSISQIQNADGTWPSRYGYGHVGTVTANNDGIATGEVMMRIDPSTTAKEANIRLRLGSGNNVLTSKIQLP</sequence>
<evidence type="ECO:0000313" key="3">
    <source>
        <dbReference type="EMBL" id="GGH73797.1"/>
    </source>
</evidence>
<protein>
    <recommendedName>
        <fullName evidence="5">DNA-binding protein</fullName>
    </recommendedName>
</protein>
<evidence type="ECO:0008006" key="5">
    <source>
        <dbReference type="Google" id="ProtNLM"/>
    </source>
</evidence>